<keyword evidence="4" id="KW-1185">Reference proteome</keyword>
<feature type="compositionally biased region" description="Polar residues" evidence="1">
    <location>
        <begin position="200"/>
        <end position="215"/>
    </location>
</feature>
<dbReference type="EMBL" id="BTGB01000001">
    <property type="protein sequence ID" value="GMM45054.1"/>
    <property type="molecule type" value="Genomic_DNA"/>
</dbReference>
<name>A0AAV5R0P3_PICKL</name>
<evidence type="ECO:0000313" key="3">
    <source>
        <dbReference type="EMBL" id="GMM45054.1"/>
    </source>
</evidence>
<dbReference type="Proteomes" id="UP001378960">
    <property type="component" value="Unassembled WGS sequence"/>
</dbReference>
<feature type="region of interest" description="Disordered" evidence="1">
    <location>
        <begin position="142"/>
        <end position="250"/>
    </location>
</feature>
<evidence type="ECO:0000256" key="1">
    <source>
        <dbReference type="SAM" id="MobiDB-lite"/>
    </source>
</evidence>
<feature type="compositionally biased region" description="Low complexity" evidence="1">
    <location>
        <begin position="216"/>
        <end position="229"/>
    </location>
</feature>
<keyword evidence="2" id="KW-0472">Membrane</keyword>
<feature type="compositionally biased region" description="Pro residues" evidence="1">
    <location>
        <begin position="230"/>
        <end position="243"/>
    </location>
</feature>
<dbReference type="PANTHER" id="PTHR28187:SF1">
    <property type="entry name" value="PROTEIN RCR1-RELATED"/>
    <property type="match status" value="1"/>
</dbReference>
<dbReference type="GO" id="GO:0016192">
    <property type="term" value="P:vesicle-mediated transport"/>
    <property type="evidence" value="ECO:0007669"/>
    <property type="project" value="TreeGrafter"/>
</dbReference>
<dbReference type="Pfam" id="PF12273">
    <property type="entry name" value="RCR"/>
    <property type="match status" value="1"/>
</dbReference>
<evidence type="ECO:0000256" key="2">
    <source>
        <dbReference type="SAM" id="Phobius"/>
    </source>
</evidence>
<dbReference type="AlphaFoldDB" id="A0AAV5R0P3"/>
<evidence type="ECO:0000313" key="4">
    <source>
        <dbReference type="Proteomes" id="UP001378960"/>
    </source>
</evidence>
<feature type="transmembrane region" description="Helical" evidence="2">
    <location>
        <begin position="59"/>
        <end position="81"/>
    </location>
</feature>
<dbReference type="PANTHER" id="PTHR28187">
    <property type="entry name" value="PROTEIN RCR1-RELATED"/>
    <property type="match status" value="1"/>
</dbReference>
<gene>
    <name evidence="3" type="ORF">DAPK24_016290</name>
</gene>
<comment type="caution">
    <text evidence="3">The sequence shown here is derived from an EMBL/GenBank/DDBJ whole genome shotgun (WGS) entry which is preliminary data.</text>
</comment>
<accession>A0AAV5R0P3</accession>
<feature type="compositionally biased region" description="Low complexity" evidence="1">
    <location>
        <begin position="142"/>
        <end position="183"/>
    </location>
</feature>
<proteinExistence type="predicted"/>
<protein>
    <submittedName>
        <fullName evidence="3">Rcr1 protein</fullName>
    </submittedName>
</protein>
<reference evidence="3 4" key="1">
    <citation type="journal article" date="2023" name="Elife">
        <title>Identification of key yeast species and microbe-microbe interactions impacting larval growth of Drosophila in the wild.</title>
        <authorList>
            <person name="Mure A."/>
            <person name="Sugiura Y."/>
            <person name="Maeda R."/>
            <person name="Honda K."/>
            <person name="Sakurai N."/>
            <person name="Takahashi Y."/>
            <person name="Watada M."/>
            <person name="Katoh T."/>
            <person name="Gotoh A."/>
            <person name="Gotoh Y."/>
            <person name="Taniguchi I."/>
            <person name="Nakamura K."/>
            <person name="Hayashi T."/>
            <person name="Katayama T."/>
            <person name="Uemura T."/>
            <person name="Hattori Y."/>
        </authorList>
    </citation>
    <scope>NUCLEOTIDE SEQUENCE [LARGE SCALE GENOMIC DNA]</scope>
    <source>
        <strain evidence="3 4">PK-24</strain>
    </source>
</reference>
<keyword evidence="2" id="KW-1133">Transmembrane helix</keyword>
<organism evidence="3 4">
    <name type="scientific">Pichia kluyveri</name>
    <name type="common">Yeast</name>
    <dbReference type="NCBI Taxonomy" id="36015"/>
    <lineage>
        <taxon>Eukaryota</taxon>
        <taxon>Fungi</taxon>
        <taxon>Dikarya</taxon>
        <taxon>Ascomycota</taxon>
        <taxon>Saccharomycotina</taxon>
        <taxon>Pichiomycetes</taxon>
        <taxon>Pichiales</taxon>
        <taxon>Pichiaceae</taxon>
        <taxon>Pichia</taxon>
    </lineage>
</organism>
<keyword evidence="2" id="KW-0812">Transmembrane</keyword>
<sequence length="250" mass="28276">MPCIHNNTDDNYNNSLSLLSNILSSFDNYLKNKIIRSINKNNLFKRDMWYSDGGDAGRYAFFAFFVLAIIVFIIMTCVINVKRMKSGRAPVISSYLSPPNYHQSQTAYEGQVVTNLPTYTPAANPNQDVGYYDKNGNFIPANSTINNNNNNNNENTITNNSIELNDNPYQQPYINDNNQNQNQSLNEMSYRRPDQPPPNKTYQPPSTSMIVGSSSEENNNENNGNTNEPELPPYIAPEAPPLPDKSHYRS</sequence>
<dbReference type="InterPro" id="IPR020999">
    <property type="entry name" value="Chitin_synth_reg_RCR"/>
</dbReference>